<accession>A0A518G5C6</accession>
<sequence>MSPVGETGCSAIQAWVSRRVRRGKPGAEHCIAALGYLSGSWLVVGSCWLRRGKPGRKQEAGSRKQEAGSRKQEARSKKQEARSKKQEARKQGVWLWRADWGRELRLLFNSLVLLASVPGLPRRSQQLAATVG</sequence>
<feature type="compositionally biased region" description="Basic and acidic residues" evidence="1">
    <location>
        <begin position="56"/>
        <end position="90"/>
    </location>
</feature>
<name>A0A518G5C6_9BACT</name>
<proteinExistence type="predicted"/>
<keyword evidence="3" id="KW-1185">Reference proteome</keyword>
<evidence type="ECO:0000313" key="3">
    <source>
        <dbReference type="Proteomes" id="UP000318017"/>
    </source>
</evidence>
<dbReference type="KEGG" id="ahel:Q31a_20750"/>
<gene>
    <name evidence="2" type="ORF">Q31a_20750</name>
</gene>
<dbReference type="EMBL" id="CP036298">
    <property type="protein sequence ID" value="QDV23770.1"/>
    <property type="molecule type" value="Genomic_DNA"/>
</dbReference>
<feature type="region of interest" description="Disordered" evidence="1">
    <location>
        <begin position="53"/>
        <end position="91"/>
    </location>
</feature>
<dbReference type="AlphaFoldDB" id="A0A518G5C6"/>
<evidence type="ECO:0000313" key="2">
    <source>
        <dbReference type="EMBL" id="QDV23770.1"/>
    </source>
</evidence>
<evidence type="ECO:0000256" key="1">
    <source>
        <dbReference type="SAM" id="MobiDB-lite"/>
    </source>
</evidence>
<reference evidence="2 3" key="1">
    <citation type="submission" date="2019-02" db="EMBL/GenBank/DDBJ databases">
        <title>Deep-cultivation of Planctomycetes and their phenomic and genomic characterization uncovers novel biology.</title>
        <authorList>
            <person name="Wiegand S."/>
            <person name="Jogler M."/>
            <person name="Boedeker C."/>
            <person name="Pinto D."/>
            <person name="Vollmers J."/>
            <person name="Rivas-Marin E."/>
            <person name="Kohn T."/>
            <person name="Peeters S.H."/>
            <person name="Heuer A."/>
            <person name="Rast P."/>
            <person name="Oberbeckmann S."/>
            <person name="Bunk B."/>
            <person name="Jeske O."/>
            <person name="Meyerdierks A."/>
            <person name="Storesund J.E."/>
            <person name="Kallscheuer N."/>
            <person name="Luecker S."/>
            <person name="Lage O.M."/>
            <person name="Pohl T."/>
            <person name="Merkel B.J."/>
            <person name="Hornburger P."/>
            <person name="Mueller R.-W."/>
            <person name="Bruemmer F."/>
            <person name="Labrenz M."/>
            <person name="Spormann A.M."/>
            <person name="Op den Camp H."/>
            <person name="Overmann J."/>
            <person name="Amann R."/>
            <person name="Jetten M.S.M."/>
            <person name="Mascher T."/>
            <person name="Medema M.H."/>
            <person name="Devos D.P."/>
            <person name="Kaster A.-K."/>
            <person name="Ovreas L."/>
            <person name="Rohde M."/>
            <person name="Galperin M.Y."/>
            <person name="Jogler C."/>
        </authorList>
    </citation>
    <scope>NUCLEOTIDE SEQUENCE [LARGE SCALE GENOMIC DNA]</scope>
    <source>
        <strain evidence="2 3">Q31a</strain>
    </source>
</reference>
<organism evidence="2 3">
    <name type="scientific">Aureliella helgolandensis</name>
    <dbReference type="NCBI Taxonomy" id="2527968"/>
    <lineage>
        <taxon>Bacteria</taxon>
        <taxon>Pseudomonadati</taxon>
        <taxon>Planctomycetota</taxon>
        <taxon>Planctomycetia</taxon>
        <taxon>Pirellulales</taxon>
        <taxon>Pirellulaceae</taxon>
        <taxon>Aureliella</taxon>
    </lineage>
</organism>
<protein>
    <submittedName>
        <fullName evidence="2">Uncharacterized protein</fullName>
    </submittedName>
</protein>
<dbReference type="Proteomes" id="UP000318017">
    <property type="component" value="Chromosome"/>
</dbReference>